<feature type="transmembrane region" description="Helical" evidence="1">
    <location>
        <begin position="7"/>
        <end position="32"/>
    </location>
</feature>
<keyword evidence="1" id="KW-0472">Membrane</keyword>
<dbReference type="Proteomes" id="UP000027337">
    <property type="component" value="Unassembled WGS sequence"/>
</dbReference>
<dbReference type="RefSeq" id="WP_037906766.1">
    <property type="nucleotide sequence ID" value="NZ_JEMU01000005.1"/>
</dbReference>
<dbReference type="eggNOG" id="ENOG5033184">
    <property type="taxonomic scope" value="Bacteria"/>
</dbReference>
<sequence>MIPARFAPVLFGFILSGLMSLMVSGIATYRAIGFSDVFMPSWMGAWGTSWLVAFPAVLIVAPITRRLVAALVRKPQA</sequence>
<organism evidence="2 3">
    <name type="scientific">Sulfitobacter mediterraneus</name>
    <dbReference type="NCBI Taxonomy" id="83219"/>
    <lineage>
        <taxon>Bacteria</taxon>
        <taxon>Pseudomonadati</taxon>
        <taxon>Pseudomonadota</taxon>
        <taxon>Alphaproteobacteria</taxon>
        <taxon>Rhodobacterales</taxon>
        <taxon>Roseobacteraceae</taxon>
        <taxon>Sulfitobacter</taxon>
    </lineage>
</organism>
<feature type="transmembrane region" description="Helical" evidence="1">
    <location>
        <begin position="44"/>
        <end position="64"/>
    </location>
</feature>
<dbReference type="InterPro" id="IPR021529">
    <property type="entry name" value="DUF2798"/>
</dbReference>
<keyword evidence="3" id="KW-1185">Reference proteome</keyword>
<keyword evidence="1" id="KW-1133">Transmembrane helix</keyword>
<proteinExistence type="predicted"/>
<accession>A0A061SVI5</accession>
<evidence type="ECO:0000256" key="1">
    <source>
        <dbReference type="SAM" id="Phobius"/>
    </source>
</evidence>
<evidence type="ECO:0008006" key="4">
    <source>
        <dbReference type="Google" id="ProtNLM"/>
    </source>
</evidence>
<reference evidence="2 3" key="1">
    <citation type="journal article" date="2014" name="Genome Announc.">
        <title>Draft Genome Sequences of Two Isolates of the Roseobacter Group, Sulfitobacter sp. Strains 3SOLIMAR09 and 1FIGIMAR09, from Harbors of Mallorca Island (Mediterranean Sea).</title>
        <authorList>
            <person name="Mas-Llado M."/>
            <person name="Pina-Villalonga J.M."/>
            <person name="Brunet-Galmes I."/>
            <person name="Nogales B."/>
            <person name="Bosch R."/>
        </authorList>
    </citation>
    <scope>NUCLEOTIDE SEQUENCE [LARGE SCALE GENOMIC DNA]</scope>
    <source>
        <strain evidence="2 3">1FIGIMAR09</strain>
    </source>
</reference>
<evidence type="ECO:0000313" key="2">
    <source>
        <dbReference type="EMBL" id="KAJ03604.1"/>
    </source>
</evidence>
<dbReference type="STRING" id="83219.PM02_07215"/>
<comment type="caution">
    <text evidence="2">The sequence shown here is derived from an EMBL/GenBank/DDBJ whole genome shotgun (WGS) entry which is preliminary data.</text>
</comment>
<evidence type="ECO:0000313" key="3">
    <source>
        <dbReference type="Proteomes" id="UP000027337"/>
    </source>
</evidence>
<dbReference type="Pfam" id="PF11391">
    <property type="entry name" value="DUF2798"/>
    <property type="match status" value="1"/>
</dbReference>
<protein>
    <recommendedName>
        <fullName evidence="4">DUF2798 domain-containing protein</fullName>
    </recommendedName>
</protein>
<name>A0A061SVI5_9RHOB</name>
<dbReference type="EMBL" id="JEMU01000005">
    <property type="protein sequence ID" value="KAJ03604.1"/>
    <property type="molecule type" value="Genomic_DNA"/>
</dbReference>
<gene>
    <name evidence="2" type="ORF">PM02_07215</name>
</gene>
<keyword evidence="1" id="KW-0812">Transmembrane</keyword>
<dbReference type="AlphaFoldDB" id="A0A061SVI5"/>